<feature type="transmembrane region" description="Helical" evidence="6">
    <location>
        <begin position="320"/>
        <end position="342"/>
    </location>
</feature>
<sequence>MVLSARRPDAVDILGPGGSVPTTGSPSGRGPGRFTVAVLAFAGMSAAFMQTLVVPIQAELPALLGTSRDGTAWVITATLLVGAVVMPVAGRLGDMYGKRKVVVGLLAVLTVGSVIAALSTSLGVLVVGRGLQGCGIAVIPLGISILRDLLPPDRLPGSVALISATLGVGGALGLPVSAFVVGHADWHTLFWVAACLATLNIALVLTLVPDSGVRSPARFDAVGAVGLMIGLSGVLLAVSQGRVWGWLGPATLGAGAGGVAVLLLWGWYELRRSAPMVDLRVVARRPVLLTNLASIAMGFALFANHVGLPQLLEQPRDTGVGLGLSLMSASLVMMPSGVMMIAMSPVAGRLTRVVGARVLLIAGALAIAVAYALLLVLDHSVASLLAANLVVGIGIGLGYAAMPTLIMQAVPASETAAANGINALMRSTGTGSAAAVIGAVLAAWSVDHGGHPTPTATAFQVTFAAGLVAAVLSALLAWAVPRRERNFDRDPALPG</sequence>
<evidence type="ECO:0000259" key="7">
    <source>
        <dbReference type="PROSITE" id="PS50850"/>
    </source>
</evidence>
<dbReference type="InterPro" id="IPR020846">
    <property type="entry name" value="MFS_dom"/>
</dbReference>
<evidence type="ECO:0000313" key="8">
    <source>
        <dbReference type="EMBL" id="MTD12639.1"/>
    </source>
</evidence>
<dbReference type="RefSeq" id="WP_154766668.1">
    <property type="nucleotide sequence ID" value="NZ_WLYK01000001.1"/>
</dbReference>
<evidence type="ECO:0000256" key="5">
    <source>
        <dbReference type="ARBA" id="ARBA00023136"/>
    </source>
</evidence>
<dbReference type="CDD" id="cd17504">
    <property type="entry name" value="MFS_MMR_MDR_like"/>
    <property type="match status" value="1"/>
</dbReference>
<dbReference type="PROSITE" id="PS50850">
    <property type="entry name" value="MFS"/>
    <property type="match status" value="1"/>
</dbReference>
<dbReference type="Proteomes" id="UP000460221">
    <property type="component" value="Unassembled WGS sequence"/>
</dbReference>
<dbReference type="GO" id="GO:0005886">
    <property type="term" value="C:plasma membrane"/>
    <property type="evidence" value="ECO:0007669"/>
    <property type="project" value="UniProtKB-SubCell"/>
</dbReference>
<feature type="transmembrane region" description="Helical" evidence="6">
    <location>
        <begin position="354"/>
        <end position="374"/>
    </location>
</feature>
<feature type="transmembrane region" description="Helical" evidence="6">
    <location>
        <begin position="380"/>
        <end position="402"/>
    </location>
</feature>
<evidence type="ECO:0000256" key="4">
    <source>
        <dbReference type="ARBA" id="ARBA00022989"/>
    </source>
</evidence>
<evidence type="ECO:0000256" key="1">
    <source>
        <dbReference type="ARBA" id="ARBA00004651"/>
    </source>
</evidence>
<comment type="subcellular location">
    <subcellularLocation>
        <location evidence="1">Cell membrane</location>
        <topology evidence="1">Multi-pass membrane protein</topology>
    </subcellularLocation>
</comment>
<evidence type="ECO:0000256" key="6">
    <source>
        <dbReference type="SAM" id="Phobius"/>
    </source>
</evidence>
<feature type="transmembrane region" description="Helical" evidence="6">
    <location>
        <begin position="101"/>
        <end position="124"/>
    </location>
</feature>
<organism evidence="8 9">
    <name type="scientific">Nakamurella alba</name>
    <dbReference type="NCBI Taxonomy" id="2665158"/>
    <lineage>
        <taxon>Bacteria</taxon>
        <taxon>Bacillati</taxon>
        <taxon>Actinomycetota</taxon>
        <taxon>Actinomycetes</taxon>
        <taxon>Nakamurellales</taxon>
        <taxon>Nakamurellaceae</taxon>
        <taxon>Nakamurella</taxon>
    </lineage>
</organism>
<keyword evidence="4 6" id="KW-1133">Transmembrane helix</keyword>
<keyword evidence="3 6" id="KW-0812">Transmembrane</keyword>
<dbReference type="SUPFAM" id="SSF103473">
    <property type="entry name" value="MFS general substrate transporter"/>
    <property type="match status" value="1"/>
</dbReference>
<dbReference type="EMBL" id="WLYK01000001">
    <property type="protein sequence ID" value="MTD12639.1"/>
    <property type="molecule type" value="Genomic_DNA"/>
</dbReference>
<proteinExistence type="predicted"/>
<feature type="transmembrane region" description="Helical" evidence="6">
    <location>
        <begin position="244"/>
        <end position="268"/>
    </location>
</feature>
<dbReference type="AlphaFoldDB" id="A0A7K1FGN3"/>
<reference evidence="8 9" key="1">
    <citation type="submission" date="2019-11" db="EMBL/GenBank/DDBJ databases">
        <authorList>
            <person name="Jiang L.-Q."/>
        </authorList>
    </citation>
    <scope>NUCLEOTIDE SEQUENCE [LARGE SCALE GENOMIC DNA]</scope>
    <source>
        <strain evidence="8 9">YIM 132087</strain>
    </source>
</reference>
<feature type="transmembrane region" description="Helical" evidence="6">
    <location>
        <begin position="34"/>
        <end position="58"/>
    </location>
</feature>
<keyword evidence="9" id="KW-1185">Reference proteome</keyword>
<dbReference type="Gene3D" id="1.20.1250.20">
    <property type="entry name" value="MFS general substrate transporter like domains"/>
    <property type="match status" value="2"/>
</dbReference>
<protein>
    <submittedName>
        <fullName evidence="8">MFS transporter</fullName>
    </submittedName>
</protein>
<accession>A0A7K1FGN3</accession>
<evidence type="ECO:0000313" key="9">
    <source>
        <dbReference type="Proteomes" id="UP000460221"/>
    </source>
</evidence>
<feature type="transmembrane region" description="Helical" evidence="6">
    <location>
        <begin position="423"/>
        <end position="446"/>
    </location>
</feature>
<dbReference type="PANTHER" id="PTHR42718">
    <property type="entry name" value="MAJOR FACILITATOR SUPERFAMILY MULTIDRUG TRANSPORTER MFSC"/>
    <property type="match status" value="1"/>
</dbReference>
<feature type="transmembrane region" description="Helical" evidence="6">
    <location>
        <begin position="159"/>
        <end position="182"/>
    </location>
</feature>
<feature type="transmembrane region" description="Helical" evidence="6">
    <location>
        <begin position="219"/>
        <end position="238"/>
    </location>
</feature>
<keyword evidence="2" id="KW-0813">Transport</keyword>
<evidence type="ECO:0000256" key="2">
    <source>
        <dbReference type="ARBA" id="ARBA00022448"/>
    </source>
</evidence>
<dbReference type="Pfam" id="PF07690">
    <property type="entry name" value="MFS_1"/>
    <property type="match status" value="1"/>
</dbReference>
<feature type="transmembrane region" description="Helical" evidence="6">
    <location>
        <begin position="458"/>
        <end position="480"/>
    </location>
</feature>
<feature type="transmembrane region" description="Helical" evidence="6">
    <location>
        <begin position="188"/>
        <end position="207"/>
    </location>
</feature>
<dbReference type="GO" id="GO:0022857">
    <property type="term" value="F:transmembrane transporter activity"/>
    <property type="evidence" value="ECO:0007669"/>
    <property type="project" value="InterPro"/>
</dbReference>
<evidence type="ECO:0000256" key="3">
    <source>
        <dbReference type="ARBA" id="ARBA00022692"/>
    </source>
</evidence>
<keyword evidence="5 6" id="KW-0472">Membrane</keyword>
<feature type="transmembrane region" description="Helical" evidence="6">
    <location>
        <begin position="288"/>
        <end position="308"/>
    </location>
</feature>
<feature type="domain" description="Major facilitator superfamily (MFS) profile" evidence="7">
    <location>
        <begin position="35"/>
        <end position="485"/>
    </location>
</feature>
<comment type="caution">
    <text evidence="8">The sequence shown here is derived from an EMBL/GenBank/DDBJ whole genome shotgun (WGS) entry which is preliminary data.</text>
</comment>
<dbReference type="InterPro" id="IPR011701">
    <property type="entry name" value="MFS"/>
</dbReference>
<feature type="transmembrane region" description="Helical" evidence="6">
    <location>
        <begin position="70"/>
        <end position="89"/>
    </location>
</feature>
<name>A0A7K1FGN3_9ACTN</name>
<dbReference type="PANTHER" id="PTHR42718:SF9">
    <property type="entry name" value="MAJOR FACILITATOR SUPERFAMILY MULTIDRUG TRANSPORTER MFSC"/>
    <property type="match status" value="1"/>
</dbReference>
<feature type="transmembrane region" description="Helical" evidence="6">
    <location>
        <begin position="130"/>
        <end position="147"/>
    </location>
</feature>
<dbReference type="InterPro" id="IPR036259">
    <property type="entry name" value="MFS_trans_sf"/>
</dbReference>
<gene>
    <name evidence="8" type="ORF">GIS00_01600</name>
</gene>